<feature type="domain" description="Type II CBASS E2 protein" evidence="1">
    <location>
        <begin position="20"/>
        <end position="135"/>
    </location>
</feature>
<comment type="caution">
    <text evidence="2">The sequence shown here is derived from an EMBL/GenBank/DDBJ whole genome shotgun (WGS) entry which is preliminary data.</text>
</comment>
<name>A0ABQ4KE40_9BACI</name>
<dbReference type="EMBL" id="BOQT01000034">
    <property type="protein sequence ID" value="GIN23390.1"/>
    <property type="molecule type" value="Genomic_DNA"/>
</dbReference>
<protein>
    <recommendedName>
        <fullName evidence="1">Type II CBASS E2 protein domain-containing protein</fullName>
    </recommendedName>
</protein>
<dbReference type="InterPro" id="IPR058588">
    <property type="entry name" value="E2-CBASS"/>
</dbReference>
<sequence length="137" mass="16306">MSKFPPKPPDNPKSLNLGMQNMHIQQKYSIFSLRREGKNWVWLGFLKPTDKSIRYKVKIVYHPYQPKVFVLEPEVLDFAPHRYGDKSLCLYFPNDKSFDGQKLISDTIIPWTSEWLYFYEVWLEEGVWWGPEAPHSP</sequence>
<reference evidence="2 3" key="1">
    <citation type="submission" date="2021-03" db="EMBL/GenBank/DDBJ databases">
        <title>Antimicrobial resistance genes in bacteria isolated from Japanese honey, and their potential for conferring macrolide and lincosamide resistance in the American foulbrood pathogen Paenibacillus larvae.</title>
        <authorList>
            <person name="Okamoto M."/>
            <person name="Kumagai M."/>
            <person name="Kanamori H."/>
            <person name="Takamatsu D."/>
        </authorList>
    </citation>
    <scope>NUCLEOTIDE SEQUENCE [LARGE SCALE GENOMIC DNA]</scope>
    <source>
        <strain evidence="2 3">J1TS3</strain>
    </source>
</reference>
<evidence type="ECO:0000313" key="3">
    <source>
        <dbReference type="Proteomes" id="UP000680279"/>
    </source>
</evidence>
<accession>A0ABQ4KE40</accession>
<proteinExistence type="predicted"/>
<organism evidence="2 3">
    <name type="scientific">Siminovitchia fordii</name>
    <dbReference type="NCBI Taxonomy" id="254759"/>
    <lineage>
        <taxon>Bacteria</taxon>
        <taxon>Bacillati</taxon>
        <taxon>Bacillota</taxon>
        <taxon>Bacilli</taxon>
        <taxon>Bacillales</taxon>
        <taxon>Bacillaceae</taxon>
        <taxon>Siminovitchia</taxon>
    </lineage>
</organism>
<keyword evidence="3" id="KW-1185">Reference proteome</keyword>
<dbReference type="Pfam" id="PF26395">
    <property type="entry name" value="E2-CBASS"/>
    <property type="match status" value="1"/>
</dbReference>
<dbReference type="Proteomes" id="UP000680279">
    <property type="component" value="Unassembled WGS sequence"/>
</dbReference>
<gene>
    <name evidence="2" type="ORF">J1TS3_45240</name>
</gene>
<evidence type="ECO:0000313" key="2">
    <source>
        <dbReference type="EMBL" id="GIN23390.1"/>
    </source>
</evidence>
<evidence type="ECO:0000259" key="1">
    <source>
        <dbReference type="Pfam" id="PF26395"/>
    </source>
</evidence>
<dbReference type="RefSeq" id="WP_212963995.1">
    <property type="nucleotide sequence ID" value="NZ_BOQT01000034.1"/>
</dbReference>